<dbReference type="GO" id="GO:0022625">
    <property type="term" value="C:cytosolic large ribosomal subunit"/>
    <property type="evidence" value="ECO:0007669"/>
    <property type="project" value="TreeGrafter"/>
</dbReference>
<comment type="similarity">
    <text evidence="1">Belongs to the eukaryotic ribosomal protein eL14 family.</text>
</comment>
<proteinExistence type="inferred from homology"/>
<dbReference type="STRING" id="1764295.A0A5B8MDC5"/>
<dbReference type="EMBL" id="HBHL01012067">
    <property type="protein sequence ID" value="CAD9719022.1"/>
    <property type="molecule type" value="Transcribed_RNA"/>
</dbReference>
<dbReference type="EMBL" id="CP031034">
    <property type="protein sequence ID" value="QDZ18134.1"/>
    <property type="molecule type" value="Genomic_DNA"/>
</dbReference>
<feature type="domain" description="Large ribosomal subunit protein eL14" evidence="4">
    <location>
        <begin position="45"/>
        <end position="117"/>
    </location>
</feature>
<dbReference type="Proteomes" id="UP000316726">
    <property type="component" value="Chromosome 1"/>
</dbReference>
<keyword evidence="2 6" id="KW-0689">Ribosomal protein</keyword>
<reference evidence="5" key="2">
    <citation type="submission" date="2021-01" db="EMBL/GenBank/DDBJ databases">
        <authorList>
            <person name="Corre E."/>
            <person name="Pelletier E."/>
            <person name="Niang G."/>
            <person name="Scheremetjew M."/>
            <person name="Finn R."/>
            <person name="Kale V."/>
            <person name="Holt S."/>
            <person name="Cochrane G."/>
            <person name="Meng A."/>
            <person name="Brown T."/>
            <person name="Cohen L."/>
        </authorList>
    </citation>
    <scope>NUCLEOTIDE SEQUENCE</scope>
    <source>
        <strain evidence="5">CCMP1205</strain>
    </source>
</reference>
<keyword evidence="3" id="KW-0687">Ribonucleoprotein</keyword>
<dbReference type="Gene3D" id="6.10.250.2270">
    <property type="match status" value="1"/>
</dbReference>
<dbReference type="CDD" id="cd23702">
    <property type="entry name" value="eL14"/>
    <property type="match status" value="1"/>
</dbReference>
<evidence type="ECO:0000259" key="4">
    <source>
        <dbReference type="Pfam" id="PF01929"/>
    </source>
</evidence>
<reference evidence="6 7" key="1">
    <citation type="submission" date="2018-07" db="EMBL/GenBank/DDBJ databases">
        <title>The complete nuclear genome of the prasinophyte Chloropicon primus (CCMP1205).</title>
        <authorList>
            <person name="Pombert J.-F."/>
            <person name="Otis C."/>
            <person name="Turmel M."/>
            <person name="Lemieux C."/>
        </authorList>
    </citation>
    <scope>NUCLEOTIDE SEQUENCE [LARGE SCALE GENOMIC DNA]</scope>
    <source>
        <strain evidence="6 7">CCMP1205</strain>
    </source>
</reference>
<accession>A0A5B8MDC5</accession>
<evidence type="ECO:0000256" key="2">
    <source>
        <dbReference type="ARBA" id="ARBA00022980"/>
    </source>
</evidence>
<dbReference type="PANTHER" id="PTHR11127">
    <property type="entry name" value="60S RIBOSOMAL PROTEIN L14"/>
    <property type="match status" value="1"/>
</dbReference>
<protein>
    <submittedName>
        <fullName evidence="6">Ribosomal protein L14</fullName>
    </submittedName>
</protein>
<dbReference type="GO" id="GO:0003735">
    <property type="term" value="F:structural constituent of ribosome"/>
    <property type="evidence" value="ECO:0007669"/>
    <property type="project" value="InterPro"/>
</dbReference>
<dbReference type="SUPFAM" id="SSF50104">
    <property type="entry name" value="Translation proteins SH3-like domain"/>
    <property type="match status" value="1"/>
</dbReference>
<dbReference type="Gene3D" id="2.30.30.30">
    <property type="match status" value="1"/>
</dbReference>
<dbReference type="AlphaFoldDB" id="A0A5B8MDC5"/>
<dbReference type="PANTHER" id="PTHR11127:SF2">
    <property type="entry name" value="LARGE RIBOSOMAL SUBUNIT PROTEIN EL14"/>
    <property type="match status" value="1"/>
</dbReference>
<dbReference type="InterPro" id="IPR008991">
    <property type="entry name" value="Translation_prot_SH3-like_sf"/>
</dbReference>
<evidence type="ECO:0000256" key="1">
    <source>
        <dbReference type="ARBA" id="ARBA00006592"/>
    </source>
</evidence>
<dbReference type="Pfam" id="PF01929">
    <property type="entry name" value="Ribosomal_L14e"/>
    <property type="match status" value="1"/>
</dbReference>
<dbReference type="InterPro" id="IPR014722">
    <property type="entry name" value="Rib_uL2_dom2"/>
</dbReference>
<dbReference type="GO" id="GO:0003723">
    <property type="term" value="F:RNA binding"/>
    <property type="evidence" value="ECO:0007669"/>
    <property type="project" value="InterPro"/>
</dbReference>
<organism evidence="6 7">
    <name type="scientific">Chloropicon primus</name>
    <dbReference type="NCBI Taxonomy" id="1764295"/>
    <lineage>
        <taxon>Eukaryota</taxon>
        <taxon>Viridiplantae</taxon>
        <taxon>Chlorophyta</taxon>
        <taxon>Chloropicophyceae</taxon>
        <taxon>Chloropicales</taxon>
        <taxon>Chloropicaceae</taxon>
        <taxon>Chloropicon</taxon>
    </lineage>
</organism>
<gene>
    <name evidence="6" type="ORF">A3770_01p06520</name>
    <name evidence="5" type="ORF">CPRI1469_LOCUS7888</name>
</gene>
<dbReference type="InterPro" id="IPR039660">
    <property type="entry name" value="Ribosomal_eL14"/>
</dbReference>
<dbReference type="GO" id="GO:0006412">
    <property type="term" value="P:translation"/>
    <property type="evidence" value="ECO:0007669"/>
    <property type="project" value="InterPro"/>
</dbReference>
<dbReference type="GO" id="GO:0042273">
    <property type="term" value="P:ribosomal large subunit biogenesis"/>
    <property type="evidence" value="ECO:0007669"/>
    <property type="project" value="TreeGrafter"/>
</dbReference>
<name>A0A5B8MDC5_9CHLO</name>
<sequence>MPYTRLVEVGRVAMINYGKDYGKLVVIVDIVDHARALIDAPDMVRKPFFFKRMALTEFKLDIGKTPAKKDLIAALNSSKAFDNFAATAWGKKLASRKAKAASNDFGRFKAMIAKKAKSAKVKAALKK</sequence>
<evidence type="ECO:0000313" key="5">
    <source>
        <dbReference type="EMBL" id="CAD9719022.1"/>
    </source>
</evidence>
<keyword evidence="7" id="KW-1185">Reference proteome</keyword>
<evidence type="ECO:0000256" key="3">
    <source>
        <dbReference type="ARBA" id="ARBA00023274"/>
    </source>
</evidence>
<evidence type="ECO:0000313" key="7">
    <source>
        <dbReference type="Proteomes" id="UP000316726"/>
    </source>
</evidence>
<evidence type="ECO:0000313" key="6">
    <source>
        <dbReference type="EMBL" id="QDZ18134.1"/>
    </source>
</evidence>
<dbReference type="InterPro" id="IPR002784">
    <property type="entry name" value="Ribosomal_eL14_dom"/>
</dbReference>
<dbReference type="OrthoDB" id="1875589at2759"/>